<gene>
    <name evidence="9 12" type="primary">ftsQ</name>
    <name evidence="12" type="ORF">GCM10009304_37280</name>
</gene>
<evidence type="ECO:0000256" key="9">
    <source>
        <dbReference type="HAMAP-Rule" id="MF_00911"/>
    </source>
</evidence>
<evidence type="ECO:0000256" key="6">
    <source>
        <dbReference type="ARBA" id="ARBA00022989"/>
    </source>
</evidence>
<comment type="subcellular location">
    <subcellularLocation>
        <location evidence="9">Cell inner membrane</location>
        <topology evidence="9">Single-pass type II membrane protein</topology>
    </subcellularLocation>
    <subcellularLocation>
        <location evidence="1">Membrane</location>
    </subcellularLocation>
    <text evidence="9">Localizes to the division septum.</text>
</comment>
<dbReference type="InterPro" id="IPR026579">
    <property type="entry name" value="FtsQ"/>
</dbReference>
<keyword evidence="2 9" id="KW-1003">Cell membrane</keyword>
<dbReference type="Gene3D" id="3.40.50.11690">
    <property type="entry name" value="Cell division protein FtsQ/DivIB"/>
    <property type="match status" value="1"/>
</dbReference>
<reference evidence="12" key="2">
    <citation type="submission" date="2020-09" db="EMBL/GenBank/DDBJ databases">
        <authorList>
            <person name="Sun Q."/>
            <person name="Ohkuma M."/>
        </authorList>
    </citation>
    <scope>NUCLEOTIDE SEQUENCE</scope>
    <source>
        <strain evidence="12">JCM 30078</strain>
    </source>
</reference>
<comment type="subunit">
    <text evidence="9">Part of a complex composed of FtsB, FtsL and FtsQ.</text>
</comment>
<evidence type="ECO:0000313" key="13">
    <source>
        <dbReference type="Proteomes" id="UP000635983"/>
    </source>
</evidence>
<keyword evidence="5 9" id="KW-0812">Transmembrane</keyword>
<reference evidence="12" key="1">
    <citation type="journal article" date="2014" name="Int. J. Syst. Evol. Microbiol.">
        <title>Complete genome sequence of Corynebacterium casei LMG S-19264T (=DSM 44701T), isolated from a smear-ripened cheese.</title>
        <authorList>
            <consortium name="US DOE Joint Genome Institute (JGI-PGF)"/>
            <person name="Walter F."/>
            <person name="Albersmeier A."/>
            <person name="Kalinowski J."/>
            <person name="Ruckert C."/>
        </authorList>
    </citation>
    <scope>NUCLEOTIDE SEQUENCE</scope>
    <source>
        <strain evidence="12">JCM 30078</strain>
    </source>
</reference>
<keyword evidence="8 9" id="KW-0131">Cell cycle</keyword>
<feature type="region of interest" description="Disordered" evidence="10">
    <location>
        <begin position="1"/>
        <end position="28"/>
    </location>
</feature>
<dbReference type="InterPro" id="IPR013685">
    <property type="entry name" value="POTRA_FtsQ_type"/>
</dbReference>
<dbReference type="PROSITE" id="PS51779">
    <property type="entry name" value="POTRA"/>
    <property type="match status" value="1"/>
</dbReference>
<organism evidence="12 13">
    <name type="scientific">Pseudomonas matsuisoli</name>
    <dbReference type="NCBI Taxonomy" id="1515666"/>
    <lineage>
        <taxon>Bacteria</taxon>
        <taxon>Pseudomonadati</taxon>
        <taxon>Pseudomonadota</taxon>
        <taxon>Gammaproteobacteria</taxon>
        <taxon>Pseudomonadales</taxon>
        <taxon>Pseudomonadaceae</taxon>
        <taxon>Pseudomonas</taxon>
    </lineage>
</organism>
<accession>A0A917V1C6</accession>
<dbReference type="Proteomes" id="UP000635983">
    <property type="component" value="Unassembled WGS sequence"/>
</dbReference>
<dbReference type="AlphaFoldDB" id="A0A917V1C6"/>
<keyword evidence="6 9" id="KW-1133">Transmembrane helix</keyword>
<proteinExistence type="inferred from homology"/>
<comment type="function">
    <text evidence="9">Essential cell division protein. May link together the upstream cell division proteins, which are predominantly cytoplasmic, with the downstream cell division proteins, which are predominantly periplasmic. May control correct divisome assembly.</text>
</comment>
<evidence type="ECO:0000256" key="8">
    <source>
        <dbReference type="ARBA" id="ARBA00023306"/>
    </source>
</evidence>
<dbReference type="PANTHER" id="PTHR35851">
    <property type="entry name" value="CELL DIVISION PROTEIN FTSQ"/>
    <property type="match status" value="1"/>
</dbReference>
<protein>
    <recommendedName>
        <fullName evidence="9">Cell division protein FtsQ</fullName>
    </recommendedName>
</protein>
<keyword evidence="3 9" id="KW-0997">Cell inner membrane</keyword>
<evidence type="ECO:0000256" key="4">
    <source>
        <dbReference type="ARBA" id="ARBA00022618"/>
    </source>
</evidence>
<comment type="caution">
    <text evidence="12">The sequence shown here is derived from an EMBL/GenBank/DDBJ whole genome shotgun (WGS) entry which is preliminary data.</text>
</comment>
<dbReference type="InterPro" id="IPR005548">
    <property type="entry name" value="Cell_div_FtsQ/DivIB_C"/>
</dbReference>
<dbReference type="GO" id="GO:0043093">
    <property type="term" value="P:FtsZ-dependent cytokinesis"/>
    <property type="evidence" value="ECO:0007669"/>
    <property type="project" value="UniProtKB-UniRule"/>
</dbReference>
<dbReference type="Pfam" id="PF08478">
    <property type="entry name" value="POTRA_1"/>
    <property type="match status" value="1"/>
</dbReference>
<sequence length="295" mass="33283">MFPSIRHTQPGFGRPAPRKAPQRGASRMVVKPPLSERLPKPSLSLFKRLSWPFLLIGLGFGSYELAQRVMPYADRPIAHVAIEGDMSYISRQAIEQRIGSFVTANFFSVDLAGMREELEDMPWIAHAEVRRVWPDQVVVRLEEQMPIARWGSDSLLNNQGQAFTPRDLSHYGNLPLLNGPQRAHQRVMQQYQVLSQLLRPQGFSIAGLELRDRGSWFLTTAPNERGPGFELLLGRDRIVEKVRRFIAIHDQALKEQIANVKSVDLRYANGLAVAWREPAPDTAAPGTTEKSVAMQ</sequence>
<dbReference type="HAMAP" id="MF_00911">
    <property type="entry name" value="FtsQ_subfam"/>
    <property type="match status" value="1"/>
</dbReference>
<dbReference type="EMBL" id="BMPO01000010">
    <property type="protein sequence ID" value="GGK07643.1"/>
    <property type="molecule type" value="Genomic_DNA"/>
</dbReference>
<dbReference type="GO" id="GO:0032153">
    <property type="term" value="C:cell division site"/>
    <property type="evidence" value="ECO:0007669"/>
    <property type="project" value="UniProtKB-UniRule"/>
</dbReference>
<feature type="domain" description="POTRA" evidence="11">
    <location>
        <begin position="75"/>
        <end position="144"/>
    </location>
</feature>
<keyword evidence="4 9" id="KW-0132">Cell division</keyword>
<evidence type="ECO:0000256" key="10">
    <source>
        <dbReference type="SAM" id="MobiDB-lite"/>
    </source>
</evidence>
<comment type="similarity">
    <text evidence="9">Belongs to the FtsQ/DivIB family. FtsQ subfamily.</text>
</comment>
<keyword evidence="13" id="KW-1185">Reference proteome</keyword>
<evidence type="ECO:0000256" key="3">
    <source>
        <dbReference type="ARBA" id="ARBA00022519"/>
    </source>
</evidence>
<evidence type="ECO:0000256" key="7">
    <source>
        <dbReference type="ARBA" id="ARBA00023136"/>
    </source>
</evidence>
<dbReference type="InterPro" id="IPR034746">
    <property type="entry name" value="POTRA"/>
</dbReference>
<dbReference type="GO" id="GO:0005886">
    <property type="term" value="C:plasma membrane"/>
    <property type="evidence" value="ECO:0007669"/>
    <property type="project" value="UniProtKB-SubCell"/>
</dbReference>
<evidence type="ECO:0000256" key="5">
    <source>
        <dbReference type="ARBA" id="ARBA00022692"/>
    </source>
</evidence>
<dbReference type="RefSeq" id="WP_188985446.1">
    <property type="nucleotide sequence ID" value="NZ_BMPO01000010.1"/>
</dbReference>
<dbReference type="GO" id="GO:0090529">
    <property type="term" value="P:cell septum assembly"/>
    <property type="evidence" value="ECO:0007669"/>
    <property type="project" value="InterPro"/>
</dbReference>
<evidence type="ECO:0000256" key="2">
    <source>
        <dbReference type="ARBA" id="ARBA00022475"/>
    </source>
</evidence>
<evidence type="ECO:0000259" key="11">
    <source>
        <dbReference type="PROSITE" id="PS51779"/>
    </source>
</evidence>
<name>A0A917V1C6_9PSED</name>
<evidence type="ECO:0000313" key="12">
    <source>
        <dbReference type="EMBL" id="GGK07643.1"/>
    </source>
</evidence>
<evidence type="ECO:0000256" key="1">
    <source>
        <dbReference type="ARBA" id="ARBA00004370"/>
    </source>
</evidence>
<dbReference type="PANTHER" id="PTHR35851:SF1">
    <property type="entry name" value="CELL DIVISION PROTEIN FTSQ"/>
    <property type="match status" value="1"/>
</dbReference>
<dbReference type="Pfam" id="PF03799">
    <property type="entry name" value="FtsQ_DivIB_C"/>
    <property type="match status" value="1"/>
</dbReference>
<keyword evidence="7 9" id="KW-0472">Membrane</keyword>
<dbReference type="Gene3D" id="3.10.20.310">
    <property type="entry name" value="membrane protein fhac"/>
    <property type="match status" value="1"/>
</dbReference>
<dbReference type="InterPro" id="IPR045335">
    <property type="entry name" value="FtsQ_C_sf"/>
</dbReference>